<gene>
    <name evidence="2" type="ORF">DSM104443_02406</name>
</gene>
<organism evidence="2 3">
    <name type="scientific">Usitatibacter rugosus</name>
    <dbReference type="NCBI Taxonomy" id="2732067"/>
    <lineage>
        <taxon>Bacteria</taxon>
        <taxon>Pseudomonadati</taxon>
        <taxon>Pseudomonadota</taxon>
        <taxon>Betaproteobacteria</taxon>
        <taxon>Nitrosomonadales</taxon>
        <taxon>Usitatibacteraceae</taxon>
        <taxon>Usitatibacter</taxon>
    </lineage>
</organism>
<evidence type="ECO:0000256" key="1">
    <source>
        <dbReference type="SAM" id="SignalP"/>
    </source>
</evidence>
<protein>
    <submittedName>
        <fullName evidence="2">Uncharacterized protein</fullName>
    </submittedName>
</protein>
<sequence>MSFVKSLAAGMAVAASLIAPQAGAASTFFPTAPLPFELVNLRTTVDSCAFNPDTVQVVNTGTAIQVRMRDNNCLVPGTPKQVDIRLGAFPVGLYSVEVAQGSFENVVVTERLQFSVIPRSTIFVAPPIPFPLTDYTGAWWNPSQPGWGVLIHQSPLDAVFAAVFDYVEGPNAAPTWVTLQSGRWKSASTWEGRTIRTTGNPVTAQDLGEAYLQFDVPPPEGAAPGTKWAIVTHRLPNGSTVGRYITRMP</sequence>
<dbReference type="AlphaFoldDB" id="A0A6M4GVL2"/>
<feature type="signal peptide" evidence="1">
    <location>
        <begin position="1"/>
        <end position="24"/>
    </location>
</feature>
<accession>A0A6M4GVL2</accession>
<dbReference type="KEGG" id="uru:DSM104443_02406"/>
<evidence type="ECO:0000313" key="2">
    <source>
        <dbReference type="EMBL" id="QJR11331.1"/>
    </source>
</evidence>
<keyword evidence="1" id="KW-0732">Signal</keyword>
<dbReference type="EMBL" id="CP053069">
    <property type="protein sequence ID" value="QJR11331.1"/>
    <property type="molecule type" value="Genomic_DNA"/>
</dbReference>
<dbReference type="Proteomes" id="UP000501534">
    <property type="component" value="Chromosome"/>
</dbReference>
<dbReference type="RefSeq" id="WP_171092592.1">
    <property type="nucleotide sequence ID" value="NZ_CP053069.1"/>
</dbReference>
<reference evidence="2 3" key="1">
    <citation type="submission" date="2020-04" db="EMBL/GenBank/DDBJ databases">
        <title>Usitatibacter rugosus gen. nov., sp. nov. and Usitatibacter palustris sp. nov., novel members of Usitatibacteraceae fam. nov. within the order Nitrosomonadales isolated from soil.</title>
        <authorList>
            <person name="Huber K.J."/>
            <person name="Neumann-Schaal M."/>
            <person name="Geppert A."/>
            <person name="Luckner M."/>
            <person name="Wanner G."/>
            <person name="Overmann J."/>
        </authorList>
    </citation>
    <scope>NUCLEOTIDE SEQUENCE [LARGE SCALE GENOMIC DNA]</scope>
    <source>
        <strain evidence="2 3">0125_3</strain>
    </source>
</reference>
<feature type="chain" id="PRO_5027018081" evidence="1">
    <location>
        <begin position="25"/>
        <end position="249"/>
    </location>
</feature>
<name>A0A6M4GVL2_9PROT</name>
<proteinExistence type="predicted"/>
<keyword evidence="3" id="KW-1185">Reference proteome</keyword>
<evidence type="ECO:0000313" key="3">
    <source>
        <dbReference type="Proteomes" id="UP000501534"/>
    </source>
</evidence>